<dbReference type="GO" id="GO:0006654">
    <property type="term" value="P:phosphatidic acid biosynthetic process"/>
    <property type="evidence" value="ECO:0007669"/>
    <property type="project" value="TreeGrafter"/>
</dbReference>
<evidence type="ECO:0000256" key="4">
    <source>
        <dbReference type="ARBA" id="ARBA00022679"/>
    </source>
</evidence>
<feature type="transmembrane region" description="Helical" evidence="8">
    <location>
        <begin position="6"/>
        <end position="22"/>
    </location>
</feature>
<dbReference type="PANTHER" id="PTHR10434">
    <property type="entry name" value="1-ACYL-SN-GLYCEROL-3-PHOSPHATE ACYLTRANSFERASE"/>
    <property type="match status" value="1"/>
</dbReference>
<evidence type="ECO:0000313" key="11">
    <source>
        <dbReference type="Proteomes" id="UP000473885"/>
    </source>
</evidence>
<dbReference type="CDD" id="cd07989">
    <property type="entry name" value="LPLAT_AGPAT-like"/>
    <property type="match status" value="1"/>
</dbReference>
<evidence type="ECO:0000256" key="6">
    <source>
        <dbReference type="ARBA" id="ARBA00023315"/>
    </source>
</evidence>
<dbReference type="EMBL" id="SXDP01000008">
    <property type="protein sequence ID" value="NEZ47446.1"/>
    <property type="molecule type" value="Genomic_DNA"/>
</dbReference>
<comment type="pathway">
    <text evidence="1">Lipid metabolism.</text>
</comment>
<dbReference type="SMART" id="SM00563">
    <property type="entry name" value="PlsC"/>
    <property type="match status" value="1"/>
</dbReference>
<dbReference type="GO" id="GO:0016020">
    <property type="term" value="C:membrane"/>
    <property type="evidence" value="ECO:0007669"/>
    <property type="project" value="InterPro"/>
</dbReference>
<dbReference type="InterPro" id="IPR002123">
    <property type="entry name" value="Plipid/glycerol_acylTrfase"/>
</dbReference>
<dbReference type="RefSeq" id="WP_050608106.1">
    <property type="nucleotide sequence ID" value="NZ_CABKUB010000006.1"/>
</dbReference>
<dbReference type="SUPFAM" id="SSF69593">
    <property type="entry name" value="Glycerol-3-phosphate (1)-acyltransferase"/>
    <property type="match status" value="1"/>
</dbReference>
<feature type="domain" description="Phospholipid/glycerol acyltransferase" evidence="9">
    <location>
        <begin position="72"/>
        <end position="186"/>
    </location>
</feature>
<keyword evidence="6 7" id="KW-0012">Acyltransferase</keyword>
<accession>A0A6M0RB36</accession>
<name>A0A6M0RB36_9CLOT</name>
<dbReference type="Pfam" id="PF01553">
    <property type="entry name" value="Acyltransferase"/>
    <property type="match status" value="1"/>
</dbReference>
<evidence type="ECO:0000313" key="10">
    <source>
        <dbReference type="EMBL" id="NEZ47446.1"/>
    </source>
</evidence>
<dbReference type="Proteomes" id="UP000473885">
    <property type="component" value="Unassembled WGS sequence"/>
</dbReference>
<keyword evidence="7" id="KW-0594">Phospholipid biosynthesis</keyword>
<organism evidence="10 11">
    <name type="scientific">Clostridium niameyense</name>
    <dbReference type="NCBI Taxonomy" id="1622073"/>
    <lineage>
        <taxon>Bacteria</taxon>
        <taxon>Bacillati</taxon>
        <taxon>Bacillota</taxon>
        <taxon>Clostridia</taxon>
        <taxon>Eubacteriales</taxon>
        <taxon>Clostridiaceae</taxon>
        <taxon>Clostridium</taxon>
    </lineage>
</organism>
<dbReference type="AlphaFoldDB" id="A0A6M0RB36"/>
<protein>
    <recommendedName>
        <fullName evidence="7">1-acyl-sn-glycerol-3-phosphate acyltransferase</fullName>
        <ecNumber evidence="7">2.3.1.51</ecNumber>
    </recommendedName>
</protein>
<keyword evidence="4 7" id="KW-0808">Transferase</keyword>
<evidence type="ECO:0000256" key="1">
    <source>
        <dbReference type="ARBA" id="ARBA00005189"/>
    </source>
</evidence>
<keyword evidence="8" id="KW-1133">Transmembrane helix</keyword>
<evidence type="ECO:0000256" key="5">
    <source>
        <dbReference type="ARBA" id="ARBA00023098"/>
    </source>
</evidence>
<comment type="caution">
    <text evidence="10">The sequence shown here is derived from an EMBL/GenBank/DDBJ whole genome shotgun (WGS) entry which is preliminary data.</text>
</comment>
<comment type="domain">
    <text evidence="7">The HXXXXD motif is essential for acyltransferase activity and may constitute the binding site for the phosphate moiety of the glycerol-3-phosphate.</text>
</comment>
<dbReference type="InterPro" id="IPR004552">
    <property type="entry name" value="AGP_acyltrans"/>
</dbReference>
<evidence type="ECO:0000256" key="7">
    <source>
        <dbReference type="RuleBase" id="RU361267"/>
    </source>
</evidence>
<sequence length="240" mass="27523">MRTIILYLSFAVYMLLTFFKMLKLKYLKKHSDEEKIQKYINKIVINWANFTLRTVGIKVNKKGLENIPEGTCLFVANHQGLLDIPVVISSLGRPVGFVAKKEMLKAKILTYWMRQIKCVFIDRQNVREAIKTINEGIKNLQDGYDMLIFPEGTRSRGEKLGSFKKGSMKLAIKAKVPVVPITIDGTYKAREANNGWIKPAEVNFIVGKPIYVENLSREQQGNLSEEVRNIIQDTLDEIRK</sequence>
<evidence type="ECO:0000256" key="8">
    <source>
        <dbReference type="SAM" id="Phobius"/>
    </source>
</evidence>
<evidence type="ECO:0000259" key="9">
    <source>
        <dbReference type="SMART" id="SM00563"/>
    </source>
</evidence>
<gene>
    <name evidence="10" type="ORF">FDF74_09610</name>
</gene>
<keyword evidence="11" id="KW-1185">Reference proteome</keyword>
<comment type="catalytic activity">
    <reaction evidence="7">
        <text>a 1-acyl-sn-glycero-3-phosphate + an acyl-CoA = a 1,2-diacyl-sn-glycero-3-phosphate + CoA</text>
        <dbReference type="Rhea" id="RHEA:19709"/>
        <dbReference type="ChEBI" id="CHEBI:57287"/>
        <dbReference type="ChEBI" id="CHEBI:57970"/>
        <dbReference type="ChEBI" id="CHEBI:58342"/>
        <dbReference type="ChEBI" id="CHEBI:58608"/>
        <dbReference type="EC" id="2.3.1.51"/>
    </reaction>
</comment>
<dbReference type="EC" id="2.3.1.51" evidence="7"/>
<dbReference type="PANTHER" id="PTHR10434:SF64">
    <property type="entry name" value="1-ACYL-SN-GLYCEROL-3-PHOSPHATE ACYLTRANSFERASE-RELATED"/>
    <property type="match status" value="1"/>
</dbReference>
<keyword evidence="3 7" id="KW-0444">Lipid biosynthesis</keyword>
<keyword evidence="8" id="KW-0812">Transmembrane</keyword>
<dbReference type="NCBIfam" id="TIGR00530">
    <property type="entry name" value="AGP_acyltrn"/>
    <property type="match status" value="1"/>
</dbReference>
<keyword evidence="5 7" id="KW-0443">Lipid metabolism</keyword>
<comment type="similarity">
    <text evidence="2 7">Belongs to the 1-acyl-sn-glycerol-3-phosphate acyltransferase family.</text>
</comment>
<evidence type="ECO:0000256" key="3">
    <source>
        <dbReference type="ARBA" id="ARBA00022516"/>
    </source>
</evidence>
<dbReference type="GO" id="GO:0003841">
    <property type="term" value="F:1-acylglycerol-3-phosphate O-acyltransferase activity"/>
    <property type="evidence" value="ECO:0007669"/>
    <property type="project" value="UniProtKB-UniRule"/>
</dbReference>
<keyword evidence="7" id="KW-1208">Phospholipid metabolism</keyword>
<proteinExistence type="inferred from homology"/>
<keyword evidence="8" id="KW-0472">Membrane</keyword>
<evidence type="ECO:0000256" key="2">
    <source>
        <dbReference type="ARBA" id="ARBA00008655"/>
    </source>
</evidence>
<reference evidence="10 11" key="1">
    <citation type="submission" date="2019-04" db="EMBL/GenBank/DDBJ databases">
        <title>Genome sequencing of Clostridium botulinum Groups I-IV and Clostridium butyricum.</title>
        <authorList>
            <person name="Brunt J."/>
            <person name="Van Vliet A.H.M."/>
            <person name="Stringer S.C."/>
            <person name="Carter A.T."/>
            <person name="Peck M.W."/>
        </authorList>
    </citation>
    <scope>NUCLEOTIDE SEQUENCE [LARGE SCALE GENOMIC DNA]</scope>
    <source>
        <strain evidence="10 11">IFR 18/094</strain>
    </source>
</reference>
<dbReference type="OrthoDB" id="9803035at2"/>